<dbReference type="Gramene" id="EFJ37581">
    <property type="protein sequence ID" value="EFJ37581"/>
    <property type="gene ID" value="SELMODRAFT_404012"/>
</dbReference>
<organism evidence="3">
    <name type="scientific">Selaginella moellendorffii</name>
    <name type="common">Spikemoss</name>
    <dbReference type="NCBI Taxonomy" id="88036"/>
    <lineage>
        <taxon>Eukaryota</taxon>
        <taxon>Viridiplantae</taxon>
        <taxon>Streptophyta</taxon>
        <taxon>Embryophyta</taxon>
        <taxon>Tracheophyta</taxon>
        <taxon>Lycopodiopsida</taxon>
        <taxon>Selaginellales</taxon>
        <taxon>Selaginellaceae</taxon>
        <taxon>Selaginella</taxon>
    </lineage>
</organism>
<evidence type="ECO:0000256" key="1">
    <source>
        <dbReference type="SAM" id="MobiDB-lite"/>
    </source>
</evidence>
<dbReference type="Proteomes" id="UP000001514">
    <property type="component" value="Unassembled WGS sequence"/>
</dbReference>
<proteinExistence type="predicted"/>
<evidence type="ECO:0000313" key="2">
    <source>
        <dbReference type="EMBL" id="EFJ37581.1"/>
    </source>
</evidence>
<protein>
    <submittedName>
        <fullName evidence="2">Uncharacterized protein</fullName>
    </submittedName>
</protein>
<dbReference type="InParanoid" id="D8QTA7"/>
<name>D8QTA7_SELML</name>
<keyword evidence="3" id="KW-1185">Reference proteome</keyword>
<dbReference type="EMBL" id="GL377566">
    <property type="protein sequence ID" value="EFJ37581.1"/>
    <property type="molecule type" value="Genomic_DNA"/>
</dbReference>
<accession>D8QTA7</accession>
<dbReference type="HOGENOM" id="CLU_1974353_0_0_1"/>
<evidence type="ECO:0000313" key="3">
    <source>
        <dbReference type="Proteomes" id="UP000001514"/>
    </source>
</evidence>
<dbReference type="AlphaFoldDB" id="D8QTA7"/>
<dbReference type="KEGG" id="smo:SELMODRAFT_404012"/>
<gene>
    <name evidence="2" type="ORF">SELMODRAFT_404012</name>
</gene>
<reference evidence="2 3" key="1">
    <citation type="journal article" date="2011" name="Science">
        <title>The Selaginella genome identifies genetic changes associated with the evolution of vascular plants.</title>
        <authorList>
            <person name="Banks J.A."/>
            <person name="Nishiyama T."/>
            <person name="Hasebe M."/>
            <person name="Bowman J.L."/>
            <person name="Gribskov M."/>
            <person name="dePamphilis C."/>
            <person name="Albert V.A."/>
            <person name="Aono N."/>
            <person name="Aoyama T."/>
            <person name="Ambrose B.A."/>
            <person name="Ashton N.W."/>
            <person name="Axtell M.J."/>
            <person name="Barker E."/>
            <person name="Barker M.S."/>
            <person name="Bennetzen J.L."/>
            <person name="Bonawitz N.D."/>
            <person name="Chapple C."/>
            <person name="Cheng C."/>
            <person name="Correa L.G."/>
            <person name="Dacre M."/>
            <person name="DeBarry J."/>
            <person name="Dreyer I."/>
            <person name="Elias M."/>
            <person name="Engstrom E.M."/>
            <person name="Estelle M."/>
            <person name="Feng L."/>
            <person name="Finet C."/>
            <person name="Floyd S.K."/>
            <person name="Frommer W.B."/>
            <person name="Fujita T."/>
            <person name="Gramzow L."/>
            <person name="Gutensohn M."/>
            <person name="Harholt J."/>
            <person name="Hattori M."/>
            <person name="Heyl A."/>
            <person name="Hirai T."/>
            <person name="Hiwatashi Y."/>
            <person name="Ishikawa M."/>
            <person name="Iwata M."/>
            <person name="Karol K.G."/>
            <person name="Koehler B."/>
            <person name="Kolukisaoglu U."/>
            <person name="Kubo M."/>
            <person name="Kurata T."/>
            <person name="Lalonde S."/>
            <person name="Li K."/>
            <person name="Li Y."/>
            <person name="Litt A."/>
            <person name="Lyons E."/>
            <person name="Manning G."/>
            <person name="Maruyama T."/>
            <person name="Michael T.P."/>
            <person name="Mikami K."/>
            <person name="Miyazaki S."/>
            <person name="Morinaga S."/>
            <person name="Murata T."/>
            <person name="Mueller-Roeber B."/>
            <person name="Nelson D.R."/>
            <person name="Obara M."/>
            <person name="Oguri Y."/>
            <person name="Olmstead R.G."/>
            <person name="Onodera N."/>
            <person name="Petersen B.L."/>
            <person name="Pils B."/>
            <person name="Prigge M."/>
            <person name="Rensing S.A."/>
            <person name="Riano-Pachon D.M."/>
            <person name="Roberts A.W."/>
            <person name="Sato Y."/>
            <person name="Scheller H.V."/>
            <person name="Schulz B."/>
            <person name="Schulz C."/>
            <person name="Shakirov E.V."/>
            <person name="Shibagaki N."/>
            <person name="Shinohara N."/>
            <person name="Shippen D.E."/>
            <person name="Soerensen I."/>
            <person name="Sotooka R."/>
            <person name="Sugimoto N."/>
            <person name="Sugita M."/>
            <person name="Sumikawa N."/>
            <person name="Tanurdzic M."/>
            <person name="Theissen G."/>
            <person name="Ulvskov P."/>
            <person name="Wakazuki S."/>
            <person name="Weng J.K."/>
            <person name="Willats W.W."/>
            <person name="Wipf D."/>
            <person name="Wolf P.G."/>
            <person name="Yang L."/>
            <person name="Zimmer A.D."/>
            <person name="Zhu Q."/>
            <person name="Mitros T."/>
            <person name="Hellsten U."/>
            <person name="Loque D."/>
            <person name="Otillar R."/>
            <person name="Salamov A."/>
            <person name="Schmutz J."/>
            <person name="Shapiro H."/>
            <person name="Lindquist E."/>
            <person name="Lucas S."/>
            <person name="Rokhsar D."/>
            <person name="Grigoriev I.V."/>
        </authorList>
    </citation>
    <scope>NUCLEOTIDE SEQUENCE [LARGE SCALE GENOMIC DNA]</scope>
</reference>
<feature type="region of interest" description="Disordered" evidence="1">
    <location>
        <begin position="64"/>
        <end position="83"/>
    </location>
</feature>
<sequence>MPLAVALQHHLGTVAKRFYSTRGAIHALRNASSWMLITLPSKKWVSASVSKNIKQAEEHSVKKKGLILAPQPKSRHKNKQRDEDIQLDKVEVVALVSLRAGEKTSAEGSFVTDYFYIKEDSSRTWHL</sequence>